<dbReference type="Pfam" id="PF04909">
    <property type="entry name" value="Amidohydro_2"/>
    <property type="match status" value="1"/>
</dbReference>
<comment type="caution">
    <text evidence="3">The sequence shown here is derived from an EMBL/GenBank/DDBJ whole genome shotgun (WGS) entry which is preliminary data.</text>
</comment>
<dbReference type="OrthoDB" id="34429at2157"/>
<dbReference type="GO" id="GO:0005737">
    <property type="term" value="C:cytoplasm"/>
    <property type="evidence" value="ECO:0007669"/>
    <property type="project" value="TreeGrafter"/>
</dbReference>
<dbReference type="SUPFAM" id="SSF51556">
    <property type="entry name" value="Metallo-dependent hydrolases"/>
    <property type="match status" value="1"/>
</dbReference>
<keyword evidence="3" id="KW-0378">Hydrolase</keyword>
<accession>A0A3N6MEG2</accession>
<dbReference type="Proteomes" id="UP000281431">
    <property type="component" value="Unassembled WGS sequence"/>
</dbReference>
<dbReference type="PANTHER" id="PTHR21240:SF28">
    <property type="entry name" value="ISO-OROTATE DECARBOXYLASE (EUROFUNG)"/>
    <property type="match status" value="1"/>
</dbReference>
<dbReference type="EMBL" id="REFZ01000002">
    <property type="protein sequence ID" value="RQH02364.1"/>
    <property type="molecule type" value="Genomic_DNA"/>
</dbReference>
<keyword evidence="4" id="KW-1185">Reference proteome</keyword>
<organism evidence="3 4">
    <name type="scientific">Natrarchaeobius chitinivorans</name>
    <dbReference type="NCBI Taxonomy" id="1679083"/>
    <lineage>
        <taxon>Archaea</taxon>
        <taxon>Methanobacteriati</taxon>
        <taxon>Methanobacteriota</taxon>
        <taxon>Stenosarchaea group</taxon>
        <taxon>Halobacteria</taxon>
        <taxon>Halobacteriales</taxon>
        <taxon>Natrialbaceae</taxon>
        <taxon>Natrarchaeobius</taxon>
    </lineage>
</organism>
<name>A0A3N6MEG2_NATCH</name>
<feature type="domain" description="Amidohydrolase-related" evidence="2">
    <location>
        <begin position="36"/>
        <end position="321"/>
    </location>
</feature>
<dbReference type="GO" id="GO:0016831">
    <property type="term" value="F:carboxy-lyase activity"/>
    <property type="evidence" value="ECO:0007669"/>
    <property type="project" value="InterPro"/>
</dbReference>
<reference evidence="3 4" key="1">
    <citation type="submission" date="2018-10" db="EMBL/GenBank/DDBJ databases">
        <title>Natrarchaeobius chitinivorans gen. nov., sp. nov., and Natrarchaeobius haloalkaliphilus sp. nov., alkaliphilic, chitin-utilizing haloarchaea from hypersaline alkaline lakes.</title>
        <authorList>
            <person name="Sorokin D.Y."/>
            <person name="Elcheninov A.G."/>
            <person name="Kostrikina N.A."/>
            <person name="Bale N.J."/>
            <person name="Sinninghe Damste J.S."/>
            <person name="Khijniak T.V."/>
            <person name="Kublanov I.V."/>
            <person name="Toshchakov S.V."/>
        </authorList>
    </citation>
    <scope>NUCLEOTIDE SEQUENCE [LARGE SCALE GENOMIC DNA]</scope>
    <source>
        <strain evidence="3 4">AArcht7</strain>
    </source>
</reference>
<dbReference type="GO" id="GO:0016787">
    <property type="term" value="F:hydrolase activity"/>
    <property type="evidence" value="ECO:0007669"/>
    <property type="project" value="UniProtKB-KW"/>
</dbReference>
<proteinExistence type="predicted"/>
<dbReference type="AlphaFoldDB" id="A0A3N6MEG2"/>
<dbReference type="GO" id="GO:0019748">
    <property type="term" value="P:secondary metabolic process"/>
    <property type="evidence" value="ECO:0007669"/>
    <property type="project" value="TreeGrafter"/>
</dbReference>
<evidence type="ECO:0000313" key="4">
    <source>
        <dbReference type="Proteomes" id="UP000281431"/>
    </source>
</evidence>
<evidence type="ECO:0000256" key="1">
    <source>
        <dbReference type="ARBA" id="ARBA00023239"/>
    </source>
</evidence>
<dbReference type="InterPro" id="IPR032466">
    <property type="entry name" value="Metal_Hydrolase"/>
</dbReference>
<protein>
    <submittedName>
        <fullName evidence="3">Amidohydrolase</fullName>
    </submittedName>
</protein>
<sequence length="322" mass="36546">MVQRIDAFAHITPPEFYEEMSEVHSTPALHNLYFEPIWNVDRRLEDMDDHGIDKQVLSLANPPIWRGIDPEDALPLTRLANDLVREIADEHPDRFVPTATIPFTTDAYVEELERCLGDLDMRGVQIFSNVDGRPVDSPGHMALYETAANAGAPVWLHPQLHEWYDWLSEYEVHRTIGWPFDTTAAMMRMVFGGAFEENPDLDVIVHHLGGMVPFFIGRITTFFEARVNNPDMYPEFEAPEFSTTVREQFQNFYGDTVIGGELAPFECGRSFFGDDGVVFATDYPFGPEGGRRFMKQAVDVVETVEDEDAHEAISSANIRALL</sequence>
<keyword evidence="1" id="KW-0456">Lyase</keyword>
<dbReference type="Gene3D" id="3.20.20.140">
    <property type="entry name" value="Metal-dependent hydrolases"/>
    <property type="match status" value="1"/>
</dbReference>
<gene>
    <name evidence="3" type="ORF">EA472_03415</name>
</gene>
<dbReference type="InterPro" id="IPR006680">
    <property type="entry name" value="Amidohydro-rel"/>
</dbReference>
<evidence type="ECO:0000259" key="2">
    <source>
        <dbReference type="Pfam" id="PF04909"/>
    </source>
</evidence>
<dbReference type="InterPro" id="IPR032465">
    <property type="entry name" value="ACMSD"/>
</dbReference>
<dbReference type="PANTHER" id="PTHR21240">
    <property type="entry name" value="2-AMINO-3-CARBOXYLMUCONATE-6-SEMIALDEHYDE DECARBOXYLASE"/>
    <property type="match status" value="1"/>
</dbReference>
<evidence type="ECO:0000313" key="3">
    <source>
        <dbReference type="EMBL" id="RQH02364.1"/>
    </source>
</evidence>